<protein>
    <submittedName>
        <fullName evidence="4">Iron dicitrate transport regulator FecR</fullName>
    </submittedName>
</protein>
<reference evidence="4 5" key="1">
    <citation type="submission" date="2018-05" db="EMBL/GenBank/DDBJ databases">
        <authorList>
            <person name="Lanie J.A."/>
            <person name="Ng W.-L."/>
            <person name="Kazmierczak K.M."/>
            <person name="Andrzejewski T.M."/>
            <person name="Davidsen T.M."/>
            <person name="Wayne K.J."/>
            <person name="Tettelin H."/>
            <person name="Glass J.I."/>
            <person name="Rusch D."/>
            <person name="Podicherti R."/>
            <person name="Tsui H.-C.T."/>
            <person name="Winkler M.E."/>
        </authorList>
    </citation>
    <scope>NUCLEOTIDE SEQUENCE [LARGE SCALE GENOMIC DNA]</scope>
    <source>
        <strain evidence="4 5">BUT-10</strain>
    </source>
</reference>
<dbReference type="Proteomes" id="UP000249524">
    <property type="component" value="Unassembled WGS sequence"/>
</dbReference>
<sequence>MIRSWRYDDDARRADAAAWVARLEAGDLGDAEATAFDAWLSASPANASAFDTALAVSHDYSAAALPVARELARRRAPSASSAVGRRAFVGVGAMAAAAALAVVIAPELTVARTDTYETAKGEHRTVRLADGSVLDLNGGARLTVTLGRGSREVTLDQGQAVFDVAHDARRPFVVAAGDRTVRVVGTQFDVRRLDGKLSVTVARGAVEVRPTDGAEGRSYRLRPGQRLEHREGQTTTTVAAADPAEVLAWRAGRLVYRGQPLSEVVADLNQQFETPIRIEDPALAATPISGVLVLDDQAAVIRRLALLVPVSAVRSGPGVVLRRDGASDR</sequence>
<dbReference type="InterPro" id="IPR012373">
    <property type="entry name" value="Ferrdict_sens_TM"/>
</dbReference>
<dbReference type="EMBL" id="QFYS01000003">
    <property type="protein sequence ID" value="RAK66578.1"/>
    <property type="molecule type" value="Genomic_DNA"/>
</dbReference>
<dbReference type="InterPro" id="IPR006860">
    <property type="entry name" value="FecR"/>
</dbReference>
<proteinExistence type="predicted"/>
<accession>A0A328BNJ0</accession>
<keyword evidence="1" id="KW-1133">Transmembrane helix</keyword>
<keyword evidence="1" id="KW-0472">Membrane</keyword>
<dbReference type="RefSeq" id="WP_111275886.1">
    <property type="nucleotide sequence ID" value="NZ_QFYS01000003.1"/>
</dbReference>
<evidence type="ECO:0000256" key="1">
    <source>
        <dbReference type="SAM" id="Phobius"/>
    </source>
</evidence>
<organism evidence="4 5">
    <name type="scientific">Phenylobacterium kunshanense</name>
    <dbReference type="NCBI Taxonomy" id="1445034"/>
    <lineage>
        <taxon>Bacteria</taxon>
        <taxon>Pseudomonadati</taxon>
        <taxon>Pseudomonadota</taxon>
        <taxon>Alphaproteobacteria</taxon>
        <taxon>Caulobacterales</taxon>
        <taxon>Caulobacteraceae</taxon>
        <taxon>Phenylobacterium</taxon>
    </lineage>
</organism>
<comment type="caution">
    <text evidence="4">The sequence shown here is derived from an EMBL/GenBank/DDBJ whole genome shotgun (WGS) entry which is preliminary data.</text>
</comment>
<evidence type="ECO:0000313" key="4">
    <source>
        <dbReference type="EMBL" id="RAK66578.1"/>
    </source>
</evidence>
<dbReference type="PIRSF" id="PIRSF018266">
    <property type="entry name" value="FecR"/>
    <property type="match status" value="1"/>
</dbReference>
<evidence type="ECO:0000259" key="2">
    <source>
        <dbReference type="Pfam" id="PF04773"/>
    </source>
</evidence>
<name>A0A328BNJ0_9CAUL</name>
<dbReference type="Gene3D" id="3.55.50.30">
    <property type="match status" value="1"/>
</dbReference>
<feature type="domain" description="FecR N-terminal" evidence="3">
    <location>
        <begin position="15"/>
        <end position="53"/>
    </location>
</feature>
<gene>
    <name evidence="4" type="ORF">DJ019_10095</name>
</gene>
<dbReference type="OrthoDB" id="9798846at2"/>
<evidence type="ECO:0000313" key="5">
    <source>
        <dbReference type="Proteomes" id="UP000249524"/>
    </source>
</evidence>
<keyword evidence="1" id="KW-0812">Transmembrane</keyword>
<dbReference type="PANTHER" id="PTHR30273">
    <property type="entry name" value="PERIPLASMIC SIGNAL SENSOR AND SIGMA FACTOR ACTIVATOR FECR-RELATED"/>
    <property type="match status" value="1"/>
</dbReference>
<dbReference type="PANTHER" id="PTHR30273:SF2">
    <property type="entry name" value="PROTEIN FECR"/>
    <property type="match status" value="1"/>
</dbReference>
<evidence type="ECO:0000259" key="3">
    <source>
        <dbReference type="Pfam" id="PF16220"/>
    </source>
</evidence>
<feature type="transmembrane region" description="Helical" evidence="1">
    <location>
        <begin position="83"/>
        <end position="105"/>
    </location>
</feature>
<keyword evidence="5" id="KW-1185">Reference proteome</keyword>
<dbReference type="GO" id="GO:0016989">
    <property type="term" value="F:sigma factor antagonist activity"/>
    <property type="evidence" value="ECO:0007669"/>
    <property type="project" value="TreeGrafter"/>
</dbReference>
<feature type="domain" description="FecR protein" evidence="2">
    <location>
        <begin position="114"/>
        <end position="207"/>
    </location>
</feature>
<dbReference type="Pfam" id="PF04773">
    <property type="entry name" value="FecR"/>
    <property type="match status" value="1"/>
</dbReference>
<dbReference type="InterPro" id="IPR032623">
    <property type="entry name" value="FecR_N"/>
</dbReference>
<dbReference type="Pfam" id="PF16220">
    <property type="entry name" value="DUF4880"/>
    <property type="match status" value="1"/>
</dbReference>
<dbReference type="Gene3D" id="2.60.120.1440">
    <property type="match status" value="1"/>
</dbReference>
<dbReference type="AlphaFoldDB" id="A0A328BNJ0"/>